<evidence type="ECO:0000313" key="6">
    <source>
        <dbReference type="Proteomes" id="UP000515511"/>
    </source>
</evidence>
<dbReference type="SUPFAM" id="SSF48208">
    <property type="entry name" value="Six-hairpin glycosidases"/>
    <property type="match status" value="1"/>
</dbReference>
<dbReference type="GO" id="GO:0004573">
    <property type="term" value="F:Glc3Man9GlcNAc2 oligosaccharide glucosidase activity"/>
    <property type="evidence" value="ECO:0007669"/>
    <property type="project" value="InterPro"/>
</dbReference>
<dbReference type="PANTHER" id="PTHR10412:SF11">
    <property type="entry name" value="MANNOSYL-OLIGOSACCHARIDE GLUCOSIDASE"/>
    <property type="match status" value="1"/>
</dbReference>
<dbReference type="InterPro" id="IPR004888">
    <property type="entry name" value="Glycoside_hydrolase_63"/>
</dbReference>
<organism evidence="5 6">
    <name type="scientific">Leifsonia shinshuensis</name>
    <dbReference type="NCBI Taxonomy" id="150026"/>
    <lineage>
        <taxon>Bacteria</taxon>
        <taxon>Bacillati</taxon>
        <taxon>Actinomycetota</taxon>
        <taxon>Actinomycetes</taxon>
        <taxon>Micrococcales</taxon>
        <taxon>Microbacteriaceae</taxon>
        <taxon>Leifsonia</taxon>
    </lineage>
</organism>
<dbReference type="KEGG" id="lse:F1C12_17410"/>
<protein>
    <submittedName>
        <fullName evidence="5">Glycogen debranching protein</fullName>
    </submittedName>
</protein>
<dbReference type="InterPro" id="IPR054491">
    <property type="entry name" value="MGH1-like_GH"/>
</dbReference>
<keyword evidence="3" id="KW-0326">Glycosidase</keyword>
<evidence type="ECO:0000256" key="1">
    <source>
        <dbReference type="ARBA" id="ARBA00010833"/>
    </source>
</evidence>
<dbReference type="AlphaFoldDB" id="A0A7G6YE01"/>
<dbReference type="GO" id="GO:0006487">
    <property type="term" value="P:protein N-linked glycosylation"/>
    <property type="evidence" value="ECO:0007669"/>
    <property type="project" value="TreeGrafter"/>
</dbReference>
<dbReference type="InterPro" id="IPR012341">
    <property type="entry name" value="6hp_glycosidase-like_sf"/>
</dbReference>
<evidence type="ECO:0000256" key="3">
    <source>
        <dbReference type="ARBA" id="ARBA00023295"/>
    </source>
</evidence>
<dbReference type="InterPro" id="IPR008928">
    <property type="entry name" value="6-hairpin_glycosidase_sf"/>
</dbReference>
<feature type="domain" description="Mannosylglycerate hydrolase MGH1-like glycoside hydrolase" evidence="4">
    <location>
        <begin position="40"/>
        <end position="438"/>
    </location>
</feature>
<reference evidence="6" key="1">
    <citation type="submission" date="2019-09" db="EMBL/GenBank/DDBJ databases">
        <title>Antimicrobial potential of Antarctic Bacteria.</title>
        <authorList>
            <person name="Benaud N."/>
            <person name="Edwards R.J."/>
            <person name="Ferrari B.C."/>
        </authorList>
    </citation>
    <scope>NUCLEOTIDE SEQUENCE [LARGE SCALE GENOMIC DNA]</scope>
    <source>
        <strain evidence="6">INR9</strain>
    </source>
</reference>
<keyword evidence="2" id="KW-0378">Hydrolase</keyword>
<comment type="similarity">
    <text evidence="1">Belongs to the glycosyl hydrolase 63 family.</text>
</comment>
<dbReference type="Pfam" id="PF22422">
    <property type="entry name" value="MGH1-like_GH"/>
    <property type="match status" value="1"/>
</dbReference>
<proteinExistence type="inferred from homology"/>
<dbReference type="Proteomes" id="UP000515511">
    <property type="component" value="Chromosome"/>
</dbReference>
<dbReference type="EMBL" id="CP043641">
    <property type="protein sequence ID" value="QNE36716.1"/>
    <property type="molecule type" value="Genomic_DNA"/>
</dbReference>
<dbReference type="GO" id="GO:0009311">
    <property type="term" value="P:oligosaccharide metabolic process"/>
    <property type="evidence" value="ECO:0007669"/>
    <property type="project" value="InterPro"/>
</dbReference>
<sequence length="454" mass="49709">MTQNPDTPAAPSIEDIARAAAAVLRRNDAGSMTRAAPGLYPHMWSWDSAFIAIGLARFDVPRAIRELQSLLDAQWSTGMIPHIVFNPDEPGYFPDFDRWGTARAAARPEGVQTSGICQPPVHAIALRHILDRGRERGGADRAAAEEFARGSLDAWAAWHHWLASVRDPDGSGLVEIHHSWESGFDNSPRWDAAFARIRPGDVPPFQRRDTLHVADASERPTDEEYTRYLWLVEQLKSVDYDDAAAREVVDFRVKDVFFSAVLAVASDVLADLADEFGRTDLAPGLRDIGARFRLGVRSTIDPETQLARDFDVRAGEWIGTETIAGFAPLFAGASAEVTAAQTALLRGERWMGDPRLRFPLPPSTSPASPAFRPSTYWRGPTWPFLTLLLGWAVDRGGDPDLAADLRTASLAQLADLAFGEYYQPFTGEPLGSHDQSWTAAAALEWAGELGVAAG</sequence>
<dbReference type="RefSeq" id="WP_185276156.1">
    <property type="nucleotide sequence ID" value="NZ_CP043641.1"/>
</dbReference>
<gene>
    <name evidence="5" type="ORF">F1C12_17410</name>
</gene>
<evidence type="ECO:0000259" key="4">
    <source>
        <dbReference type="Pfam" id="PF22422"/>
    </source>
</evidence>
<accession>A0A7G6YE01</accession>
<evidence type="ECO:0000256" key="2">
    <source>
        <dbReference type="ARBA" id="ARBA00022801"/>
    </source>
</evidence>
<name>A0A7G6YE01_9MICO</name>
<dbReference type="Gene3D" id="1.50.10.10">
    <property type="match status" value="1"/>
</dbReference>
<evidence type="ECO:0000313" key="5">
    <source>
        <dbReference type="EMBL" id="QNE36716.1"/>
    </source>
</evidence>
<dbReference type="PANTHER" id="PTHR10412">
    <property type="entry name" value="MANNOSYL-OLIGOSACCHARIDE GLUCOSIDASE"/>
    <property type="match status" value="1"/>
</dbReference>